<comment type="caution">
    <text evidence="2">The sequence shown here is derived from an EMBL/GenBank/DDBJ whole genome shotgun (WGS) entry which is preliminary data.</text>
</comment>
<feature type="region of interest" description="Disordered" evidence="1">
    <location>
        <begin position="1"/>
        <end position="32"/>
    </location>
</feature>
<feature type="compositionally biased region" description="Basic residues" evidence="1">
    <location>
        <begin position="22"/>
        <end position="32"/>
    </location>
</feature>
<evidence type="ECO:0000256" key="1">
    <source>
        <dbReference type="SAM" id="MobiDB-lite"/>
    </source>
</evidence>
<reference evidence="2 3" key="1">
    <citation type="submission" date="2020-07" db="EMBL/GenBank/DDBJ databases">
        <title>Sequencing the genomes of 1000 actinobacteria strains.</title>
        <authorList>
            <person name="Klenk H.-P."/>
        </authorList>
    </citation>
    <scope>NUCLEOTIDE SEQUENCE [LARGE SCALE GENOMIC DNA]</scope>
    <source>
        <strain evidence="2 3">DSM 15475</strain>
    </source>
</reference>
<dbReference type="AlphaFoldDB" id="A0A7Z0GNA5"/>
<feature type="compositionally biased region" description="Low complexity" evidence="1">
    <location>
        <begin position="8"/>
        <end position="21"/>
    </location>
</feature>
<gene>
    <name evidence="2" type="ORF">HNR09_002547</name>
</gene>
<proteinExistence type="predicted"/>
<evidence type="ECO:0000313" key="3">
    <source>
        <dbReference type="Proteomes" id="UP000535437"/>
    </source>
</evidence>
<accession>A0A7Z0GNA5</accession>
<name>A0A7Z0GNA5_9MICC</name>
<protein>
    <submittedName>
        <fullName evidence="2">Uncharacterized protein</fullName>
    </submittedName>
</protein>
<sequence>MDDRRRYGSTLGSSSAGSAHTGRTRPGLRRRRRAVAFAAPLLGALLLSGCAGGGEQDAPEPDEDPVTTAPGPSPQGPDDDGAADETQGPDDMTDPDEPDSDVAQTDLEDSGDGDTGVPEPTPQQVEETPELIEEVQATWEAYEELSETELEVMFYSGNLSCYGVRTVVEEDAEEVRIATVSGRLPEAADQPCTQEALYVSVVVELEEPLGDREVVELPDVELN</sequence>
<dbReference type="EMBL" id="JACCFY010000001">
    <property type="protein sequence ID" value="NYJ79136.1"/>
    <property type="molecule type" value="Genomic_DNA"/>
</dbReference>
<keyword evidence="3" id="KW-1185">Reference proteome</keyword>
<feature type="compositionally biased region" description="Acidic residues" evidence="1">
    <location>
        <begin position="77"/>
        <end position="112"/>
    </location>
</feature>
<organism evidence="2 3">
    <name type="scientific">Nesterenkonia xinjiangensis</name>
    <dbReference type="NCBI Taxonomy" id="225327"/>
    <lineage>
        <taxon>Bacteria</taxon>
        <taxon>Bacillati</taxon>
        <taxon>Actinomycetota</taxon>
        <taxon>Actinomycetes</taxon>
        <taxon>Micrococcales</taxon>
        <taxon>Micrococcaceae</taxon>
        <taxon>Nesterenkonia</taxon>
    </lineage>
</organism>
<dbReference type="Proteomes" id="UP000535437">
    <property type="component" value="Unassembled WGS sequence"/>
</dbReference>
<dbReference type="RefSeq" id="WP_179542401.1">
    <property type="nucleotide sequence ID" value="NZ_BAAALL010000001.1"/>
</dbReference>
<evidence type="ECO:0000313" key="2">
    <source>
        <dbReference type="EMBL" id="NYJ79136.1"/>
    </source>
</evidence>
<feature type="region of interest" description="Disordered" evidence="1">
    <location>
        <begin position="48"/>
        <end position="128"/>
    </location>
</feature>